<dbReference type="SMART" id="SM00320">
    <property type="entry name" value="WD40"/>
    <property type="match status" value="4"/>
</dbReference>
<dbReference type="InterPro" id="IPR010730">
    <property type="entry name" value="HET"/>
</dbReference>
<dbReference type="InterPro" id="IPR036322">
    <property type="entry name" value="WD40_repeat_dom_sf"/>
</dbReference>
<dbReference type="InterPro" id="IPR056884">
    <property type="entry name" value="NPHP3-like_N"/>
</dbReference>
<dbReference type="Gene3D" id="2.130.10.10">
    <property type="entry name" value="YVTN repeat-like/Quinoprotein amine dehydrogenase"/>
    <property type="match status" value="2"/>
</dbReference>
<dbReference type="PROSITE" id="PS50837">
    <property type="entry name" value="NACHT"/>
    <property type="match status" value="1"/>
</dbReference>
<keyword evidence="6" id="KW-1185">Reference proteome</keyword>
<dbReference type="Pfam" id="PF00400">
    <property type="entry name" value="WD40"/>
    <property type="match status" value="4"/>
</dbReference>
<dbReference type="GeneID" id="87891480"/>
<dbReference type="CDD" id="cd00200">
    <property type="entry name" value="WD40"/>
    <property type="match status" value="1"/>
</dbReference>
<evidence type="ECO:0000256" key="2">
    <source>
        <dbReference type="ARBA" id="ARBA00022737"/>
    </source>
</evidence>
<accession>A0ABR0FQ09</accession>
<dbReference type="PANTHER" id="PTHR10622:SF13">
    <property type="entry name" value="NACHT DOMAIN-CONTAINING PROTEIN"/>
    <property type="match status" value="1"/>
</dbReference>
<dbReference type="PANTHER" id="PTHR10622">
    <property type="entry name" value="HET DOMAIN-CONTAINING PROTEIN"/>
    <property type="match status" value="1"/>
</dbReference>
<keyword evidence="1 3" id="KW-0853">WD repeat</keyword>
<comment type="caution">
    <text evidence="5">The sequence shown here is derived from an EMBL/GenBank/DDBJ whole genome shotgun (WGS) entry which is preliminary data.</text>
</comment>
<evidence type="ECO:0000313" key="6">
    <source>
        <dbReference type="Proteomes" id="UP001322138"/>
    </source>
</evidence>
<reference evidence="5 6" key="1">
    <citation type="journal article" date="2023" name="bioRxiv">
        <title>High-quality genome assemblies of four members of thePodospora anserinaspecies complex.</title>
        <authorList>
            <person name="Ament-Velasquez S.L."/>
            <person name="Vogan A.A."/>
            <person name="Wallerman O."/>
            <person name="Hartmann F."/>
            <person name="Gautier V."/>
            <person name="Silar P."/>
            <person name="Giraud T."/>
            <person name="Johannesson H."/>
        </authorList>
    </citation>
    <scope>NUCLEOTIDE SEQUENCE [LARGE SCALE GENOMIC DNA]</scope>
    <source>
        <strain evidence="5 6">CBS 112042</strain>
    </source>
</reference>
<dbReference type="InterPro" id="IPR015943">
    <property type="entry name" value="WD40/YVTN_repeat-like_dom_sf"/>
</dbReference>
<dbReference type="SUPFAM" id="SSF52540">
    <property type="entry name" value="P-loop containing nucleoside triphosphate hydrolases"/>
    <property type="match status" value="1"/>
</dbReference>
<feature type="repeat" description="WD" evidence="3">
    <location>
        <begin position="868"/>
        <end position="909"/>
    </location>
</feature>
<dbReference type="Proteomes" id="UP001322138">
    <property type="component" value="Unassembled WGS sequence"/>
</dbReference>
<dbReference type="InterPro" id="IPR020472">
    <property type="entry name" value="WD40_PAC1"/>
</dbReference>
<dbReference type="Gene3D" id="3.40.50.300">
    <property type="entry name" value="P-loop containing nucleotide triphosphate hydrolases"/>
    <property type="match status" value="1"/>
</dbReference>
<feature type="repeat" description="WD" evidence="3">
    <location>
        <begin position="910"/>
        <end position="951"/>
    </location>
</feature>
<evidence type="ECO:0000256" key="1">
    <source>
        <dbReference type="ARBA" id="ARBA00022574"/>
    </source>
</evidence>
<dbReference type="InterPro" id="IPR027417">
    <property type="entry name" value="P-loop_NTPase"/>
</dbReference>
<evidence type="ECO:0000256" key="3">
    <source>
        <dbReference type="PROSITE-ProRule" id="PRU00221"/>
    </source>
</evidence>
<dbReference type="EMBL" id="JAFFGZ010000004">
    <property type="protein sequence ID" value="KAK4646066.1"/>
    <property type="molecule type" value="Genomic_DNA"/>
</dbReference>
<name>A0ABR0FQ09_9PEZI</name>
<feature type="repeat" description="WD" evidence="3">
    <location>
        <begin position="826"/>
        <end position="867"/>
    </location>
</feature>
<dbReference type="Pfam" id="PF24883">
    <property type="entry name" value="NPHP3_N"/>
    <property type="match status" value="1"/>
</dbReference>
<evidence type="ECO:0000259" key="4">
    <source>
        <dbReference type="PROSITE" id="PS50837"/>
    </source>
</evidence>
<organism evidence="5 6">
    <name type="scientific">Podospora bellae-mahoneyi</name>
    <dbReference type="NCBI Taxonomy" id="2093777"/>
    <lineage>
        <taxon>Eukaryota</taxon>
        <taxon>Fungi</taxon>
        <taxon>Dikarya</taxon>
        <taxon>Ascomycota</taxon>
        <taxon>Pezizomycotina</taxon>
        <taxon>Sordariomycetes</taxon>
        <taxon>Sordariomycetidae</taxon>
        <taxon>Sordariales</taxon>
        <taxon>Podosporaceae</taxon>
        <taxon>Podospora</taxon>
    </lineage>
</organism>
<dbReference type="InterPro" id="IPR007111">
    <property type="entry name" value="NACHT_NTPase"/>
</dbReference>
<proteinExistence type="predicted"/>
<dbReference type="SUPFAM" id="SSF50978">
    <property type="entry name" value="WD40 repeat-like"/>
    <property type="match status" value="1"/>
</dbReference>
<feature type="domain" description="NACHT" evidence="4">
    <location>
        <begin position="292"/>
        <end position="462"/>
    </location>
</feature>
<dbReference type="InterPro" id="IPR019775">
    <property type="entry name" value="WD40_repeat_CS"/>
</dbReference>
<dbReference type="PROSITE" id="PS50082">
    <property type="entry name" value="WD_REPEATS_2"/>
    <property type="match status" value="3"/>
</dbReference>
<dbReference type="RefSeq" id="XP_062735042.1">
    <property type="nucleotide sequence ID" value="XM_062872338.1"/>
</dbReference>
<evidence type="ECO:0000313" key="5">
    <source>
        <dbReference type="EMBL" id="KAK4646066.1"/>
    </source>
</evidence>
<gene>
    <name evidence="5" type="primary">HNWD-bm2</name>
    <name evidence="5" type="ORF">QC761_0038960</name>
</gene>
<dbReference type="InterPro" id="IPR001680">
    <property type="entry name" value="WD40_rpt"/>
</dbReference>
<sequence length="1039" mass="117283">MRLLERNDTGDFSLTDEIPDDQVPPYAILSHTWGDEEVLFRDIIDGTYKSKAGYAKIRFCGDQAGRDGLKFFWVDTCCIDKSDSAELQHALNSMFQWYRNAAKCYVYLTDVSTYQQNADGYPGWELTFRKSRWFTRGWTLQELIAPAIVEFFSKECESLGDKNSLEQQIHDVTKIPLRALQGSTLSDFSIEERMSWVGKRNTKRKEDKAYSLFGILDVTMTLRYGEGEDKAFERLRKKIRKQDRDLSSLHSTDPRLDKKRIEEAKGGLLDGAYRWVFNTPDFRRWHDQLESRLLWIKGDPGKGKTMLLCGIIDELQKAIVAGGHRRNLAYFFCQATDSRINNATNVLRGLIYLLVNQQPRLISHIRNSTDAGKSLSDANAWFALSDILKGMLGDPNLKRTYLVVDALDECVVDLPKLLDFIVCISSDRIKWLLTSRKDTIIEKKLKSNNARTRLSLELKENAIEVSHAVDLYIDDRLSGLEALQDDALLKDQVRDILRKKANGTFLWVALVVQELSKDEVENWHVLQIVEEVPPGLDRMYGRMLDEIKRNERDSESCRRILSVVTVAYRPLHLDEIGGLSGLPKQIVKSTENVKKIVAKCGSFLTVRDNQIYLVHQSAKDYLGDQASPFLFPSGVAMTQRDISDRSLKLLSGKLQRDVYGLRTPGFSIDQVRVPDPDPLAPVRYSCVYWVDHLYAWQSSDNIKHTNVFQDGGDIDDFLRKHYLHWLEALSLCRSIPQGITSMATLESILQHRSITPQLPSLVADMRRFVLYSKWVIENYPLQVYASALVFSPARSITRGLFTQEERKWITSGPIVEDNWNACRQTLEGHGGSVLSVAFSPDSKWVASASDDTTIKIWEAATGSYTQTLEGHGSCVYSVAFSPDSKWVASASDDTTIKIWEAATGSCTQTLEGHGSCVYSVAFSPDSKWVASGSDDTTIKIWEAATGLCTQALEGHRDSVKSVASSLNPNLITSGSDDANPPHYQSYGMSLNDRWITRGSENWLWLPLEYKPYRSAVAASTVALGCSSGRVLTMTFTTDS</sequence>
<protein>
    <submittedName>
        <fullName evidence="5">HNWD NOD-like receptor bm2</fullName>
    </submittedName>
</protein>
<dbReference type="PROSITE" id="PS50294">
    <property type="entry name" value="WD_REPEATS_REGION"/>
    <property type="match status" value="3"/>
</dbReference>
<dbReference type="PRINTS" id="PR00320">
    <property type="entry name" value="GPROTEINBRPT"/>
</dbReference>
<dbReference type="Pfam" id="PF06985">
    <property type="entry name" value="HET"/>
    <property type="match status" value="1"/>
</dbReference>
<dbReference type="PROSITE" id="PS00678">
    <property type="entry name" value="WD_REPEATS_1"/>
    <property type="match status" value="3"/>
</dbReference>
<keyword evidence="2" id="KW-0677">Repeat</keyword>